<dbReference type="KEGG" id="vg:22111157"/>
<dbReference type="Proteomes" id="UP000029889">
    <property type="component" value="Segment"/>
</dbReference>
<proteinExistence type="predicted"/>
<dbReference type="RefSeq" id="YP_009101711.1">
    <property type="nucleotide sequence ID" value="NC_025447.1"/>
</dbReference>
<organism evidence="1 2">
    <name type="scientific">Escherichia phage 121Q</name>
    <dbReference type="NCBI Taxonomy" id="1555202"/>
    <lineage>
        <taxon>Viruses</taxon>
        <taxon>Duplodnaviria</taxon>
        <taxon>Heunggongvirae</taxon>
        <taxon>Uroviricota</taxon>
        <taxon>Caudoviricetes</taxon>
        <taxon>Asteriusvirus</taxon>
        <taxon>Asteriusvirus av121Q</taxon>
    </lineage>
</organism>
<keyword evidence="2" id="KW-1185">Reference proteome</keyword>
<sequence>MKYEHLKYYADRINYYPFYIRLDALISKKVVYKRSQADLTNIAFILAVLSKMG</sequence>
<protein>
    <submittedName>
        <fullName evidence="1">Uncharacterized protein</fullName>
    </submittedName>
</protein>
<dbReference type="EMBL" id="KM507819">
    <property type="protein sequence ID" value="AIT14014.1"/>
    <property type="molecule type" value="Genomic_DNA"/>
</dbReference>
<evidence type="ECO:0000313" key="2">
    <source>
        <dbReference type="Proteomes" id="UP000029889"/>
    </source>
</evidence>
<evidence type="ECO:0000313" key="1">
    <source>
        <dbReference type="EMBL" id="AIT14014.1"/>
    </source>
</evidence>
<gene>
    <name evidence="1" type="primary">117</name>
    <name evidence="1" type="ORF">PBI_121Q_117</name>
</gene>
<name>A0A097EX48_9CAUD</name>
<reference evidence="1 2" key="1">
    <citation type="submission" date="2014-09" db="EMBL/GenBank/DDBJ databases">
        <authorList>
            <person name="Lapin J.S."/>
            <person name="Pope W.H."/>
            <person name="Hua J."/>
            <person name="Ford M.E."/>
            <person name="Conway J.F."/>
            <person name="Hatfull G.F."/>
            <person name="Hendrix R.W."/>
        </authorList>
    </citation>
    <scope>NUCLEOTIDE SEQUENCE [LARGE SCALE GENOMIC DNA]</scope>
</reference>
<dbReference type="GeneID" id="22111157"/>
<accession>A0A097EX48</accession>